<evidence type="ECO:0000313" key="4">
    <source>
        <dbReference type="Proteomes" id="UP000509241"/>
    </source>
</evidence>
<keyword evidence="1" id="KW-0732">Signal</keyword>
<evidence type="ECO:0000259" key="2">
    <source>
        <dbReference type="Pfam" id="PF13458"/>
    </source>
</evidence>
<proteinExistence type="predicted"/>
<name>A0A7D5KRJ0_9EURY</name>
<dbReference type="Gene3D" id="3.40.50.2300">
    <property type="match status" value="2"/>
</dbReference>
<dbReference type="PANTHER" id="PTHR30483">
    <property type="entry name" value="LEUCINE-SPECIFIC-BINDING PROTEIN"/>
    <property type="match status" value="1"/>
</dbReference>
<keyword evidence="4" id="KW-1185">Reference proteome</keyword>
<dbReference type="Proteomes" id="UP000509241">
    <property type="component" value="Chromosome"/>
</dbReference>
<reference evidence="3 4" key="1">
    <citation type="submission" date="2020-07" db="EMBL/GenBank/DDBJ databases">
        <authorList>
            <person name="Cui H."/>
        </authorList>
    </citation>
    <scope>NUCLEOTIDE SEQUENCE [LARGE SCALE GENOMIC DNA]</scope>
    <source>
        <strain evidence="3 4">YPL8</strain>
    </source>
</reference>
<organism evidence="3 4">
    <name type="scientific">Natrinema halophilum</name>
    <dbReference type="NCBI Taxonomy" id="1699371"/>
    <lineage>
        <taxon>Archaea</taxon>
        <taxon>Methanobacteriati</taxon>
        <taxon>Methanobacteriota</taxon>
        <taxon>Stenosarchaea group</taxon>
        <taxon>Halobacteria</taxon>
        <taxon>Halobacteriales</taxon>
        <taxon>Natrialbaceae</taxon>
        <taxon>Natrinema</taxon>
    </lineage>
</organism>
<protein>
    <submittedName>
        <fullName evidence="3">ABC transporter substrate-binding protein</fullName>
    </submittedName>
</protein>
<dbReference type="InterPro" id="IPR028081">
    <property type="entry name" value="Leu-bd"/>
</dbReference>
<evidence type="ECO:0000256" key="1">
    <source>
        <dbReference type="ARBA" id="ARBA00022729"/>
    </source>
</evidence>
<dbReference type="AlphaFoldDB" id="A0A7D5KRJ0"/>
<dbReference type="KEGG" id="haly:HYG82_06410"/>
<dbReference type="SUPFAM" id="SSF53822">
    <property type="entry name" value="Periplasmic binding protein-like I"/>
    <property type="match status" value="1"/>
</dbReference>
<sequence length="376" mass="40855">MSGPSASVGEEMKRGAELAKEKINSDGGIDGQDVNLHIADTESEPAAGRNAVSSLLQTESIDVLTGGFHTDVSVAVMELAAQEEVPQMISNSVGGTINTRVKENNYKHSFKMAPPHEAYGVGWAAWLQYLQENEVGYFPFDSPQIALVGENTSYGNPIVDSVESNLQESDGNWDVLSKDSHEYNETDFQSLLTRIESNDPDIILCAQSNPSAAGNFISDFGDVGFEDTHLLMTWTPSNPTTLETGGSTSNGVLWLTNIGVLPSQSETLRSAWNDAYDSSFPGTNASLAYDNLLIVAKALKEIGGVEDLDVSTWEETVLNLEYEGTAGTFRFQEENHQSEWGPDSGIPPLGNQVRDMSNHLVWPDEHAEAEIDEGLY</sequence>
<dbReference type="InterPro" id="IPR028082">
    <property type="entry name" value="Peripla_BP_I"/>
</dbReference>
<dbReference type="PANTHER" id="PTHR30483:SF6">
    <property type="entry name" value="PERIPLASMIC BINDING PROTEIN OF ABC TRANSPORTER FOR NATURAL AMINO ACIDS"/>
    <property type="match status" value="1"/>
</dbReference>
<dbReference type="OrthoDB" id="200499at2157"/>
<dbReference type="EMBL" id="CP058601">
    <property type="protein sequence ID" value="QLG48504.1"/>
    <property type="molecule type" value="Genomic_DNA"/>
</dbReference>
<feature type="domain" description="Leucine-binding protein" evidence="2">
    <location>
        <begin position="1"/>
        <end position="337"/>
    </location>
</feature>
<gene>
    <name evidence="3" type="ORF">HYG82_06410</name>
</gene>
<dbReference type="InterPro" id="IPR051010">
    <property type="entry name" value="BCAA_transport"/>
</dbReference>
<accession>A0A7D5KRJ0</accession>
<dbReference type="Pfam" id="PF13458">
    <property type="entry name" value="Peripla_BP_6"/>
    <property type="match status" value="1"/>
</dbReference>
<evidence type="ECO:0000313" key="3">
    <source>
        <dbReference type="EMBL" id="QLG48504.1"/>
    </source>
</evidence>